<proteinExistence type="predicted"/>
<sequence>MPYLEASGFGSAVMVRIASAWRPTHFICRMGIASSLWKILHYKLGSESTVMQSRTTKCRAVDIGGCLMKFFPGRRPQMDYAFDLQPSKEYQRWYITCGKPFLFGGRLMLVPLHIGRLGHI</sequence>
<keyword evidence="2" id="KW-1185">Reference proteome</keyword>
<name>A0A9D3VIN0_9ROSI</name>
<dbReference type="EMBL" id="JAIQCV010000007">
    <property type="protein sequence ID" value="KAH1083613.1"/>
    <property type="molecule type" value="Genomic_DNA"/>
</dbReference>
<evidence type="ECO:0000313" key="1">
    <source>
        <dbReference type="EMBL" id="KAH1083613.1"/>
    </source>
</evidence>
<dbReference type="AlphaFoldDB" id="A0A9D3VIN0"/>
<organism evidence="1 2">
    <name type="scientific">Gossypium stocksii</name>
    <dbReference type="NCBI Taxonomy" id="47602"/>
    <lineage>
        <taxon>Eukaryota</taxon>
        <taxon>Viridiplantae</taxon>
        <taxon>Streptophyta</taxon>
        <taxon>Embryophyta</taxon>
        <taxon>Tracheophyta</taxon>
        <taxon>Spermatophyta</taxon>
        <taxon>Magnoliopsida</taxon>
        <taxon>eudicotyledons</taxon>
        <taxon>Gunneridae</taxon>
        <taxon>Pentapetalae</taxon>
        <taxon>rosids</taxon>
        <taxon>malvids</taxon>
        <taxon>Malvales</taxon>
        <taxon>Malvaceae</taxon>
        <taxon>Malvoideae</taxon>
        <taxon>Gossypium</taxon>
    </lineage>
</organism>
<gene>
    <name evidence="1" type="ORF">J1N35_023374</name>
</gene>
<dbReference type="Proteomes" id="UP000828251">
    <property type="component" value="Unassembled WGS sequence"/>
</dbReference>
<evidence type="ECO:0000313" key="2">
    <source>
        <dbReference type="Proteomes" id="UP000828251"/>
    </source>
</evidence>
<protein>
    <submittedName>
        <fullName evidence="1">Uncharacterized protein</fullName>
    </submittedName>
</protein>
<accession>A0A9D3VIN0</accession>
<reference evidence="1 2" key="1">
    <citation type="journal article" date="2021" name="Plant Biotechnol. J.">
        <title>Multi-omics assisted identification of the key and species-specific regulatory components of drought-tolerant mechanisms in Gossypium stocksii.</title>
        <authorList>
            <person name="Yu D."/>
            <person name="Ke L."/>
            <person name="Zhang D."/>
            <person name="Wu Y."/>
            <person name="Sun Y."/>
            <person name="Mei J."/>
            <person name="Sun J."/>
            <person name="Sun Y."/>
        </authorList>
    </citation>
    <scope>NUCLEOTIDE SEQUENCE [LARGE SCALE GENOMIC DNA]</scope>
    <source>
        <strain evidence="2">cv. E1</strain>
        <tissue evidence="1">Leaf</tissue>
    </source>
</reference>
<comment type="caution">
    <text evidence="1">The sequence shown here is derived from an EMBL/GenBank/DDBJ whole genome shotgun (WGS) entry which is preliminary data.</text>
</comment>